<dbReference type="InterPro" id="IPR050090">
    <property type="entry name" value="Tyrosine_recombinase_XerCD"/>
</dbReference>
<dbReference type="Proteomes" id="UP001211006">
    <property type="component" value="Unassembled WGS sequence"/>
</dbReference>
<evidence type="ECO:0000313" key="7">
    <source>
        <dbReference type="EMBL" id="QQR05380.1"/>
    </source>
</evidence>
<evidence type="ECO:0000313" key="5">
    <source>
        <dbReference type="EMBL" id="MDB7907944.1"/>
    </source>
</evidence>
<comment type="similarity">
    <text evidence="1">Belongs to the 'phage' integrase family.</text>
</comment>
<protein>
    <submittedName>
        <fullName evidence="5">Site-specific integrase</fullName>
    </submittedName>
    <submittedName>
        <fullName evidence="6">Tyrosine-type recombinase/integrase</fullName>
    </submittedName>
</protein>
<dbReference type="SUPFAM" id="SSF56349">
    <property type="entry name" value="DNA breaking-rejoining enzymes"/>
    <property type="match status" value="1"/>
</dbReference>
<reference evidence="7 9" key="2">
    <citation type="submission" date="2020-11" db="EMBL/GenBank/DDBJ databases">
        <title>Closed and high quality bacterial genomes of the OMM12 community.</title>
        <authorList>
            <person name="Marbouty M."/>
            <person name="Lamy-Besnier Q."/>
            <person name="Debarbieux L."/>
            <person name="Koszul R."/>
        </authorList>
    </citation>
    <scope>NUCLEOTIDE SEQUENCE [LARGE SCALE GENOMIC DNA]</scope>
    <source>
        <strain evidence="7 9">YL31</strain>
    </source>
</reference>
<evidence type="ECO:0000256" key="2">
    <source>
        <dbReference type="ARBA" id="ARBA00023125"/>
    </source>
</evidence>
<evidence type="ECO:0000313" key="8">
    <source>
        <dbReference type="Proteomes" id="UP000429811"/>
    </source>
</evidence>
<dbReference type="RefSeq" id="WP_080568035.1">
    <property type="nucleotide sequence ID" value="NZ_BAABZG010000001.1"/>
</dbReference>
<dbReference type="Proteomes" id="UP000595792">
    <property type="component" value="Chromosome"/>
</dbReference>
<keyword evidence="2" id="KW-0238">DNA-binding</keyword>
<dbReference type="PROSITE" id="PS51898">
    <property type="entry name" value="TYR_RECOMBINASE"/>
    <property type="match status" value="1"/>
</dbReference>
<evidence type="ECO:0000313" key="6">
    <source>
        <dbReference type="EMBL" id="MSB50896.1"/>
    </source>
</evidence>
<dbReference type="OrthoDB" id="111144at2"/>
<evidence type="ECO:0000259" key="4">
    <source>
        <dbReference type="PROSITE" id="PS51898"/>
    </source>
</evidence>
<accession>A0A1C7FNJ6</accession>
<dbReference type="GO" id="GO:0015074">
    <property type="term" value="P:DNA integration"/>
    <property type="evidence" value="ECO:0007669"/>
    <property type="project" value="InterPro"/>
</dbReference>
<dbReference type="GeneID" id="63972654"/>
<feature type="domain" description="Tyr recombinase" evidence="4">
    <location>
        <begin position="8"/>
        <end position="195"/>
    </location>
</feature>
<reference evidence="5" key="3">
    <citation type="submission" date="2023-01" db="EMBL/GenBank/DDBJ databases">
        <title>Human gut microbiome strain richness.</title>
        <authorList>
            <person name="Chen-Liaw A."/>
        </authorList>
    </citation>
    <scope>NUCLEOTIDE SEQUENCE</scope>
    <source>
        <strain evidence="5">2225st1_A6_2225SCRN_200828</strain>
    </source>
</reference>
<dbReference type="GO" id="GO:0003677">
    <property type="term" value="F:DNA binding"/>
    <property type="evidence" value="ECO:0007669"/>
    <property type="project" value="UniProtKB-KW"/>
</dbReference>
<dbReference type="InterPro" id="IPR013762">
    <property type="entry name" value="Integrase-like_cat_sf"/>
</dbReference>
<reference evidence="6 8" key="1">
    <citation type="journal article" date="2019" name="Nat. Med.">
        <title>A library of human gut bacterial isolates paired with longitudinal multiomics data enables mechanistic microbiome research.</title>
        <authorList>
            <person name="Poyet M."/>
            <person name="Groussin M."/>
            <person name="Gibbons S.M."/>
            <person name="Avila-Pacheco J."/>
            <person name="Jiang X."/>
            <person name="Kearney S.M."/>
            <person name="Perrotta A.R."/>
            <person name="Berdy B."/>
            <person name="Zhao S."/>
            <person name="Lieberman T.D."/>
            <person name="Swanson P.K."/>
            <person name="Smith M."/>
            <person name="Roesemann S."/>
            <person name="Alexander J.E."/>
            <person name="Rich S.A."/>
            <person name="Livny J."/>
            <person name="Vlamakis H."/>
            <person name="Clish C."/>
            <person name="Bullock K."/>
            <person name="Deik A."/>
            <person name="Scott J."/>
            <person name="Pierce K.A."/>
            <person name="Xavier R.J."/>
            <person name="Alm E.J."/>
        </authorList>
    </citation>
    <scope>NUCLEOTIDE SEQUENCE [LARGE SCALE GENOMIC DNA]</scope>
    <source>
        <strain evidence="6 8">BIOML-A5</strain>
    </source>
</reference>
<sequence>MLHEALGEAKQILTDEQLERFVEIIREDAVWYDFFYTELTTGLRRGEICGLQWRDFDADDGRLKICRAVHEERGGKLTTWDTKTSAGARTITLPPSTVELLRERKKSALTEWIFPHPWKPEQPTHPSTAYDRLKALLKRAELPDIRFHGLHHTFATHALASGVDVKTLSGILGHTRSAFAQDTYPHHYGYTKAGG</sequence>
<gene>
    <name evidence="6" type="ORF">GKE90_19750</name>
    <name evidence="7" type="ORF">I5Q84_15645</name>
    <name evidence="5" type="ORF">PND83_18330</name>
</gene>
<dbReference type="GO" id="GO:0006310">
    <property type="term" value="P:DNA recombination"/>
    <property type="evidence" value="ECO:0007669"/>
    <property type="project" value="UniProtKB-KW"/>
</dbReference>
<dbReference type="AlphaFoldDB" id="A0A1C7FNJ6"/>
<dbReference type="Gene3D" id="1.10.443.10">
    <property type="entry name" value="Intergrase catalytic core"/>
    <property type="match status" value="1"/>
</dbReference>
<dbReference type="CDD" id="cd01189">
    <property type="entry name" value="INT_ICEBs1_C_like"/>
    <property type="match status" value="1"/>
</dbReference>
<dbReference type="PANTHER" id="PTHR30349:SF41">
    <property type="entry name" value="INTEGRASE_RECOMBINASE PROTEIN MJ0367-RELATED"/>
    <property type="match status" value="1"/>
</dbReference>
<dbReference type="Proteomes" id="UP000429811">
    <property type="component" value="Unassembled WGS sequence"/>
</dbReference>
<evidence type="ECO:0000313" key="9">
    <source>
        <dbReference type="Proteomes" id="UP000595792"/>
    </source>
</evidence>
<dbReference type="InterPro" id="IPR002104">
    <property type="entry name" value="Integrase_catalytic"/>
</dbReference>
<dbReference type="Pfam" id="PF00589">
    <property type="entry name" value="Phage_integrase"/>
    <property type="match status" value="1"/>
</dbReference>
<dbReference type="InterPro" id="IPR011010">
    <property type="entry name" value="DNA_brk_join_enz"/>
</dbReference>
<dbReference type="EMBL" id="JAQLWO010000024">
    <property type="protein sequence ID" value="MDB7907944.1"/>
    <property type="molecule type" value="Genomic_DNA"/>
</dbReference>
<dbReference type="EMBL" id="CP065315">
    <property type="protein sequence ID" value="QQR05380.1"/>
    <property type="molecule type" value="Genomic_DNA"/>
</dbReference>
<proteinExistence type="inferred from homology"/>
<dbReference type="EMBL" id="WKPO01000046">
    <property type="protein sequence ID" value="MSB50896.1"/>
    <property type="molecule type" value="Genomic_DNA"/>
</dbReference>
<name>A0A1C7FNJ6_FLAPL</name>
<organism evidence="6 8">
    <name type="scientific">Flavonifractor plautii</name>
    <name type="common">Fusobacterium plautii</name>
    <dbReference type="NCBI Taxonomy" id="292800"/>
    <lineage>
        <taxon>Bacteria</taxon>
        <taxon>Bacillati</taxon>
        <taxon>Bacillota</taxon>
        <taxon>Clostridia</taxon>
        <taxon>Eubacteriales</taxon>
        <taxon>Oscillospiraceae</taxon>
        <taxon>Flavonifractor</taxon>
    </lineage>
</organism>
<keyword evidence="3" id="KW-0233">DNA recombination</keyword>
<dbReference type="PANTHER" id="PTHR30349">
    <property type="entry name" value="PHAGE INTEGRASE-RELATED"/>
    <property type="match status" value="1"/>
</dbReference>
<evidence type="ECO:0000256" key="3">
    <source>
        <dbReference type="ARBA" id="ARBA00023172"/>
    </source>
</evidence>
<evidence type="ECO:0000256" key="1">
    <source>
        <dbReference type="ARBA" id="ARBA00008857"/>
    </source>
</evidence>